<proteinExistence type="predicted"/>
<dbReference type="GO" id="GO:0006271">
    <property type="term" value="P:DNA strand elongation involved in DNA replication"/>
    <property type="evidence" value="ECO:0007669"/>
    <property type="project" value="TreeGrafter"/>
</dbReference>
<keyword evidence="3" id="KW-0235">DNA replication</keyword>
<name>A0A0W4ZCP9_PNEC8</name>
<dbReference type="OrthoDB" id="514823at2759"/>
<dbReference type="GO" id="GO:1904161">
    <property type="term" value="P:DNA synthesis involved in UV-damage excision repair"/>
    <property type="evidence" value="ECO:0007669"/>
    <property type="project" value="TreeGrafter"/>
</dbReference>
<evidence type="ECO:0000256" key="1">
    <source>
        <dbReference type="ARBA" id="ARBA00004123"/>
    </source>
</evidence>
<dbReference type="GeneID" id="28937741"/>
<dbReference type="EMBL" id="LFVZ01000014">
    <property type="protein sequence ID" value="KTW26124.1"/>
    <property type="molecule type" value="Genomic_DNA"/>
</dbReference>
<dbReference type="GO" id="GO:0043625">
    <property type="term" value="C:delta DNA polymerase complex"/>
    <property type="evidence" value="ECO:0007669"/>
    <property type="project" value="InterPro"/>
</dbReference>
<evidence type="ECO:0000256" key="4">
    <source>
        <dbReference type="ARBA" id="ARBA00023242"/>
    </source>
</evidence>
<reference evidence="7" key="1">
    <citation type="journal article" date="2016" name="Nat. Commun.">
        <title>Genome analysis of three Pneumocystis species reveals adaptation mechanisms to life exclusively in mammalian hosts.</title>
        <authorList>
            <person name="Ma L."/>
            <person name="Chen Z."/>
            <person name="Huang D.W."/>
            <person name="Kutty G."/>
            <person name="Ishihara M."/>
            <person name="Wang H."/>
            <person name="Abouelleil A."/>
            <person name="Bishop L."/>
            <person name="Davey E."/>
            <person name="Deng R."/>
            <person name="Deng X."/>
            <person name="Fan L."/>
            <person name="Fantoni G."/>
            <person name="Fitzgerald M."/>
            <person name="Gogineni E."/>
            <person name="Goldberg J.M."/>
            <person name="Handley G."/>
            <person name="Hu X."/>
            <person name="Huber C."/>
            <person name="Jiao X."/>
            <person name="Jones K."/>
            <person name="Levin J.Z."/>
            <person name="Liu Y."/>
            <person name="Macdonald P."/>
            <person name="Melnikov A."/>
            <person name="Raley C."/>
            <person name="Sassi M."/>
            <person name="Sherman B.T."/>
            <person name="Song X."/>
            <person name="Sykes S."/>
            <person name="Tran B."/>
            <person name="Walsh L."/>
            <person name="Xia Y."/>
            <person name="Yang J."/>
            <person name="Young S."/>
            <person name="Zeng Q."/>
            <person name="Zheng X."/>
            <person name="Stephens R."/>
            <person name="Nusbaum C."/>
            <person name="Birren B.W."/>
            <person name="Azadi P."/>
            <person name="Lempicki R.A."/>
            <person name="Cuomo C.A."/>
            <person name="Kovacs J.A."/>
        </authorList>
    </citation>
    <scope>NUCLEOTIDE SEQUENCE [LARGE SCALE GENOMIC DNA]</scope>
    <source>
        <strain evidence="7">B80</strain>
    </source>
</reference>
<evidence type="ECO:0000256" key="2">
    <source>
        <dbReference type="ARBA" id="ARBA00017589"/>
    </source>
</evidence>
<comment type="caution">
    <text evidence="6">The sequence shown here is derived from an EMBL/GenBank/DDBJ whole genome shotgun (WGS) entry which is preliminary data.</text>
</comment>
<dbReference type="PANTHER" id="PTHR17598">
    <property type="entry name" value="DNA POLYMERASE DELTA SUBUNIT 3"/>
    <property type="match status" value="1"/>
</dbReference>
<evidence type="ECO:0000313" key="6">
    <source>
        <dbReference type="EMBL" id="KTW26124.1"/>
    </source>
</evidence>
<dbReference type="InterPro" id="IPR041913">
    <property type="entry name" value="POLD3_sf"/>
</dbReference>
<keyword evidence="7" id="KW-1185">Reference proteome</keyword>
<dbReference type="GO" id="GO:0003887">
    <property type="term" value="F:DNA-directed DNA polymerase activity"/>
    <property type="evidence" value="ECO:0007669"/>
    <property type="project" value="TreeGrafter"/>
</dbReference>
<evidence type="ECO:0000256" key="3">
    <source>
        <dbReference type="ARBA" id="ARBA00022705"/>
    </source>
</evidence>
<feature type="region of interest" description="Disordered" evidence="5">
    <location>
        <begin position="231"/>
        <end position="251"/>
    </location>
</feature>
<keyword evidence="4" id="KW-0539">Nucleus</keyword>
<dbReference type="InterPro" id="IPR019038">
    <property type="entry name" value="POLD3"/>
</dbReference>
<gene>
    <name evidence="6" type="ORF">T552_03018</name>
</gene>
<dbReference type="AlphaFoldDB" id="A0A0W4ZCP9"/>
<evidence type="ECO:0000256" key="5">
    <source>
        <dbReference type="SAM" id="MobiDB-lite"/>
    </source>
</evidence>
<evidence type="ECO:0000313" key="7">
    <source>
        <dbReference type="Proteomes" id="UP000054454"/>
    </source>
</evidence>
<protein>
    <recommendedName>
        <fullName evidence="2">DNA polymerase delta subunit 3</fullName>
    </recommendedName>
</protein>
<dbReference type="Proteomes" id="UP000054454">
    <property type="component" value="Unassembled WGS sequence"/>
</dbReference>
<comment type="subcellular location">
    <subcellularLocation>
        <location evidence="1">Nucleus</location>
    </subcellularLocation>
</comment>
<dbReference type="VEuPathDB" id="FungiDB:T552_03018"/>
<dbReference type="Pfam" id="PF09507">
    <property type="entry name" value="CDC27"/>
    <property type="match status" value="1"/>
</dbReference>
<dbReference type="GO" id="GO:0006297">
    <property type="term" value="P:nucleotide-excision repair, DNA gap filling"/>
    <property type="evidence" value="ECO:0007669"/>
    <property type="project" value="TreeGrafter"/>
</dbReference>
<sequence length="414" mass="47325">MEKSLDKLETWIQSGQKVITYRLVSRYMEIHVEDAKQVLYDYYKKCQEKGTDCLAIYMISGYMNEDIVNCVLDAFKKTDSLSNNSQDDSCIYLETSTAKMKVFFLVKEGDIEYIKKKFDEITSIHIYALEFGLYKDDFFLSNAFFDSYNCIKYDESFSPEEICKKYGMIHHVNVKEFPAGLQTSNMDISSSNTTGILSEINSSEAINVSMDSKEKTQTSMAHNFFELSGHKTKSTLKSNKPPPKVAKKKSITMNSFINSNFNTGTGPNSSCSSNSLLSVKSQSKLENEEGEELIVKRQQEIDLLVAMMENQEKDDTNKSKEIVSESYDVDPVLKNEQVNLDKKRRGRRKVLKKVTSCDKKGYLVTKNEFVWESFSEDETSIPIKAKSNTEFKKGSEKNKTKTGETKITLFFSKK</sequence>
<dbReference type="RefSeq" id="XP_018224668.1">
    <property type="nucleotide sequence ID" value="XM_018371538.1"/>
</dbReference>
<dbReference type="Gene3D" id="3.90.1030.20">
    <property type="entry name" value="DNA polymerase delta, p66 (Cdc27) subunit, wHTH domain"/>
    <property type="match status" value="1"/>
</dbReference>
<organism evidence="6 7">
    <name type="scientific">Pneumocystis carinii (strain B80)</name>
    <name type="common">Rat pneumocystis pneumonia agent</name>
    <name type="synonym">Pneumocystis carinii f. sp. carinii</name>
    <dbReference type="NCBI Taxonomy" id="1408658"/>
    <lineage>
        <taxon>Eukaryota</taxon>
        <taxon>Fungi</taxon>
        <taxon>Dikarya</taxon>
        <taxon>Ascomycota</taxon>
        <taxon>Taphrinomycotina</taxon>
        <taxon>Pneumocystomycetes</taxon>
        <taxon>Pneumocystaceae</taxon>
        <taxon>Pneumocystis</taxon>
    </lineage>
</organism>
<accession>A0A0W4ZCP9</accession>
<dbReference type="PANTHER" id="PTHR17598:SF13">
    <property type="entry name" value="DNA POLYMERASE DELTA SUBUNIT 3"/>
    <property type="match status" value="1"/>
</dbReference>